<dbReference type="EMBL" id="BARS01047415">
    <property type="protein sequence ID" value="GAG39709.1"/>
    <property type="molecule type" value="Genomic_DNA"/>
</dbReference>
<accession>X0X926</accession>
<organism evidence="1">
    <name type="scientific">marine sediment metagenome</name>
    <dbReference type="NCBI Taxonomy" id="412755"/>
    <lineage>
        <taxon>unclassified sequences</taxon>
        <taxon>metagenomes</taxon>
        <taxon>ecological metagenomes</taxon>
    </lineage>
</organism>
<feature type="non-terminal residue" evidence="1">
    <location>
        <position position="1"/>
    </location>
</feature>
<evidence type="ECO:0000313" key="1">
    <source>
        <dbReference type="EMBL" id="GAG39709.1"/>
    </source>
</evidence>
<proteinExistence type="predicted"/>
<reference evidence="1" key="1">
    <citation type="journal article" date="2014" name="Front. Microbiol.">
        <title>High frequency of phylogenetically diverse reductive dehalogenase-homologous genes in deep subseafloor sedimentary metagenomes.</title>
        <authorList>
            <person name="Kawai M."/>
            <person name="Futagami T."/>
            <person name="Toyoda A."/>
            <person name="Takaki Y."/>
            <person name="Nishi S."/>
            <person name="Hori S."/>
            <person name="Arai W."/>
            <person name="Tsubouchi T."/>
            <person name="Morono Y."/>
            <person name="Uchiyama I."/>
            <person name="Ito T."/>
            <person name="Fujiyama A."/>
            <person name="Inagaki F."/>
            <person name="Takami H."/>
        </authorList>
    </citation>
    <scope>NUCLEOTIDE SEQUENCE</scope>
    <source>
        <strain evidence="1">Expedition CK06-06</strain>
    </source>
</reference>
<protein>
    <submittedName>
        <fullName evidence="1">Uncharacterized protein</fullName>
    </submittedName>
</protein>
<comment type="caution">
    <text evidence="1">The sequence shown here is derived from an EMBL/GenBank/DDBJ whole genome shotgun (WGS) entry which is preliminary data.</text>
</comment>
<feature type="non-terminal residue" evidence="1">
    <location>
        <position position="244"/>
    </location>
</feature>
<gene>
    <name evidence="1" type="ORF">S01H1_71227</name>
</gene>
<name>X0X926_9ZZZZ</name>
<sequence length="244" mass="27729">SLSVREEAAKYPKLSPEAAKELVSQTQEQKEIRRSMFINPSLTYQQRRGILGQKEGLFSEVPLAEPGQKVSMELYRMGSPVEREYLGTFTKQPSVLLRLLEEGTKEQISNALINSSTPETLIKHYLASSKRDIKVVTHMVERRGFSSGIADKVYNLYPHNEDILLALLQYQTPGKAIRKKIESKIFRYDSLINYLLRNPESFSTDAIKKAIEVVPEHRFSVLTDNIGHSYGSLENKSDIIQSPL</sequence>
<dbReference type="AlphaFoldDB" id="X0X926"/>